<accession>A0ABR5K4I9</accession>
<keyword evidence="3" id="KW-1003">Cell membrane</keyword>
<sequence>MNRWFALGWIAIAELFALSMWFSASAILPQLEKEWGMSAVEGSWITLAVQIGFIVGAIISAFLGLADRFNVKKLFALACIIGALVNGLFILSPCITYGVLFRFLTGITMAGVYPTAVKLLSLWFPNKRGLGTGILVAALTLGSSLPHLLVLFTSNVNWKIIMIISSVLALLAAGIMQWVLPEAPAQPKRAGAISRDTLKKVIRNRRVMLVNCGYFGHMWELYAMWTWLPYFLTASFRSTLQGTSLQEMSTLLSFLTIGIAGAIGCIVGGIFAEKIGKVRLSMLAMAISAACCLIIGFTFEYFWLTVIVSLIWGMSVIADSGQFSAAVTEFAESEYVGTALTFQMAIGFLLTTISIYIIPVFVTVIGWQWVFLILAIGPFVGIVAMNFLRREEQFG</sequence>
<keyword evidence="10" id="KW-1185">Reference proteome</keyword>
<dbReference type="InterPro" id="IPR050189">
    <property type="entry name" value="MFS_Efflux_Transporters"/>
</dbReference>
<name>A0ABR5K4I9_9BACI</name>
<protein>
    <submittedName>
        <fullName evidence="9">MFS transporter</fullName>
    </submittedName>
</protein>
<keyword evidence="6 7" id="KW-0472">Membrane</keyword>
<feature type="transmembrane region" description="Helical" evidence="7">
    <location>
        <begin position="283"/>
        <end position="304"/>
    </location>
</feature>
<feature type="transmembrane region" description="Helical" evidence="7">
    <location>
        <begin position="367"/>
        <end position="388"/>
    </location>
</feature>
<feature type="transmembrane region" description="Helical" evidence="7">
    <location>
        <begin position="248"/>
        <end position="271"/>
    </location>
</feature>
<evidence type="ECO:0000313" key="10">
    <source>
        <dbReference type="Proteomes" id="UP000050668"/>
    </source>
</evidence>
<evidence type="ECO:0000259" key="8">
    <source>
        <dbReference type="PROSITE" id="PS50850"/>
    </source>
</evidence>
<dbReference type="Pfam" id="PF07690">
    <property type="entry name" value="MFS_1"/>
    <property type="match status" value="1"/>
</dbReference>
<dbReference type="InterPro" id="IPR036259">
    <property type="entry name" value="MFS_trans_sf"/>
</dbReference>
<dbReference type="PROSITE" id="PS50850">
    <property type="entry name" value="MFS"/>
    <property type="match status" value="1"/>
</dbReference>
<dbReference type="Proteomes" id="UP000050668">
    <property type="component" value="Unassembled WGS sequence"/>
</dbReference>
<dbReference type="PANTHER" id="PTHR43124:SF3">
    <property type="entry name" value="CHLORAMPHENICOL EFFLUX PUMP RV0191"/>
    <property type="match status" value="1"/>
</dbReference>
<feature type="transmembrane region" description="Helical" evidence="7">
    <location>
        <begin position="129"/>
        <end position="152"/>
    </location>
</feature>
<evidence type="ECO:0000256" key="6">
    <source>
        <dbReference type="ARBA" id="ARBA00023136"/>
    </source>
</evidence>
<feature type="domain" description="Major facilitator superfamily (MFS) profile" evidence="8">
    <location>
        <begin position="1"/>
        <end position="393"/>
    </location>
</feature>
<feature type="transmembrane region" description="Helical" evidence="7">
    <location>
        <begin position="340"/>
        <end position="361"/>
    </location>
</feature>
<evidence type="ECO:0000256" key="4">
    <source>
        <dbReference type="ARBA" id="ARBA00022692"/>
    </source>
</evidence>
<dbReference type="InterPro" id="IPR011701">
    <property type="entry name" value="MFS"/>
</dbReference>
<evidence type="ECO:0000256" key="5">
    <source>
        <dbReference type="ARBA" id="ARBA00022989"/>
    </source>
</evidence>
<feature type="transmembrane region" description="Helical" evidence="7">
    <location>
        <begin position="97"/>
        <end position="117"/>
    </location>
</feature>
<dbReference type="InterPro" id="IPR020846">
    <property type="entry name" value="MFS_dom"/>
</dbReference>
<reference evidence="10" key="1">
    <citation type="submission" date="2015-07" db="EMBL/GenBank/DDBJ databases">
        <title>Fjat-14205 dsm 2895.</title>
        <authorList>
            <person name="Liu B."/>
            <person name="Wang J."/>
            <person name="Zhu Y."/>
            <person name="Liu G."/>
            <person name="Chen Q."/>
            <person name="Chen Z."/>
            <person name="Lan J."/>
            <person name="Che J."/>
            <person name="Ge C."/>
            <person name="Shi H."/>
            <person name="Pan Z."/>
            <person name="Liu X."/>
        </authorList>
    </citation>
    <scope>NUCLEOTIDE SEQUENCE [LARGE SCALE GENOMIC DNA]</scope>
    <source>
        <strain evidence="10">DSM 25560</strain>
    </source>
</reference>
<organism evidence="9 10">
    <name type="scientific">Lysinibacillus contaminans</name>
    <dbReference type="NCBI Taxonomy" id="1293441"/>
    <lineage>
        <taxon>Bacteria</taxon>
        <taxon>Bacillati</taxon>
        <taxon>Bacillota</taxon>
        <taxon>Bacilli</taxon>
        <taxon>Bacillales</taxon>
        <taxon>Bacillaceae</taxon>
        <taxon>Lysinibacillus</taxon>
    </lineage>
</organism>
<feature type="transmembrane region" description="Helical" evidence="7">
    <location>
        <begin position="74"/>
        <end position="91"/>
    </location>
</feature>
<proteinExistence type="predicted"/>
<gene>
    <name evidence="9" type="ORF">AEA09_06955</name>
</gene>
<dbReference type="EMBL" id="LGRV01000003">
    <property type="protein sequence ID" value="KOS69771.1"/>
    <property type="molecule type" value="Genomic_DNA"/>
</dbReference>
<feature type="transmembrane region" description="Helical" evidence="7">
    <location>
        <begin position="207"/>
        <end position="228"/>
    </location>
</feature>
<dbReference type="Gene3D" id="1.20.1250.20">
    <property type="entry name" value="MFS general substrate transporter like domains"/>
    <property type="match status" value="2"/>
</dbReference>
<evidence type="ECO:0000256" key="7">
    <source>
        <dbReference type="SAM" id="Phobius"/>
    </source>
</evidence>
<keyword evidence="4 7" id="KW-0812">Transmembrane</keyword>
<evidence type="ECO:0000256" key="3">
    <source>
        <dbReference type="ARBA" id="ARBA00022475"/>
    </source>
</evidence>
<evidence type="ECO:0000313" key="9">
    <source>
        <dbReference type="EMBL" id="KOS69771.1"/>
    </source>
</evidence>
<evidence type="ECO:0000256" key="2">
    <source>
        <dbReference type="ARBA" id="ARBA00022448"/>
    </source>
</evidence>
<keyword evidence="2" id="KW-0813">Transport</keyword>
<dbReference type="PANTHER" id="PTHR43124">
    <property type="entry name" value="PURINE EFFLUX PUMP PBUE"/>
    <property type="match status" value="1"/>
</dbReference>
<evidence type="ECO:0000256" key="1">
    <source>
        <dbReference type="ARBA" id="ARBA00004651"/>
    </source>
</evidence>
<dbReference type="SUPFAM" id="SSF103473">
    <property type="entry name" value="MFS general substrate transporter"/>
    <property type="match status" value="1"/>
</dbReference>
<feature type="transmembrane region" description="Helical" evidence="7">
    <location>
        <begin position="158"/>
        <end position="180"/>
    </location>
</feature>
<feature type="transmembrane region" description="Helical" evidence="7">
    <location>
        <begin position="42"/>
        <end position="65"/>
    </location>
</feature>
<comment type="caution">
    <text evidence="9">The sequence shown here is derived from an EMBL/GenBank/DDBJ whole genome shotgun (WGS) entry which is preliminary data.</text>
</comment>
<comment type="subcellular location">
    <subcellularLocation>
        <location evidence="1">Cell membrane</location>
        <topology evidence="1">Multi-pass membrane protein</topology>
    </subcellularLocation>
</comment>
<keyword evidence="5 7" id="KW-1133">Transmembrane helix</keyword>